<organism evidence="4 5">
    <name type="scientific">Adhaeribacter terrigena</name>
    <dbReference type="NCBI Taxonomy" id="2793070"/>
    <lineage>
        <taxon>Bacteria</taxon>
        <taxon>Pseudomonadati</taxon>
        <taxon>Bacteroidota</taxon>
        <taxon>Cytophagia</taxon>
        <taxon>Cytophagales</taxon>
        <taxon>Hymenobacteraceae</taxon>
        <taxon>Adhaeribacter</taxon>
    </lineage>
</organism>
<protein>
    <submittedName>
        <fullName evidence="4">Hotdog fold thioesterase</fullName>
    </submittedName>
</protein>
<dbReference type="PANTHER" id="PTHR43240:SF5">
    <property type="entry name" value="1,4-DIHYDROXY-2-NAPHTHOYL-COA THIOESTERASE 1"/>
    <property type="match status" value="1"/>
</dbReference>
<evidence type="ECO:0000313" key="5">
    <source>
        <dbReference type="Proteomes" id="UP000644147"/>
    </source>
</evidence>
<gene>
    <name evidence="4" type="ORF">I5M27_17235</name>
</gene>
<evidence type="ECO:0000256" key="2">
    <source>
        <dbReference type="ARBA" id="ARBA00022801"/>
    </source>
</evidence>
<comment type="caution">
    <text evidence="4">The sequence shown here is derived from an EMBL/GenBank/DDBJ whole genome shotgun (WGS) entry which is preliminary data.</text>
</comment>
<dbReference type="Proteomes" id="UP000644147">
    <property type="component" value="Unassembled WGS sequence"/>
</dbReference>
<dbReference type="Pfam" id="PF03061">
    <property type="entry name" value="4HBT"/>
    <property type="match status" value="1"/>
</dbReference>
<evidence type="ECO:0000313" key="4">
    <source>
        <dbReference type="EMBL" id="MBK0404741.1"/>
    </source>
</evidence>
<feature type="domain" description="Thioesterase" evidence="3">
    <location>
        <begin position="49"/>
        <end position="127"/>
    </location>
</feature>
<keyword evidence="5" id="KW-1185">Reference proteome</keyword>
<dbReference type="SUPFAM" id="SSF54637">
    <property type="entry name" value="Thioesterase/thiol ester dehydrase-isomerase"/>
    <property type="match status" value="1"/>
</dbReference>
<dbReference type="PANTHER" id="PTHR43240">
    <property type="entry name" value="1,4-DIHYDROXY-2-NAPHTHOYL-COA THIOESTERASE 1"/>
    <property type="match status" value="1"/>
</dbReference>
<dbReference type="RefSeq" id="WP_200507637.1">
    <property type="nucleotide sequence ID" value="NZ_JAEHFX010000011.1"/>
</dbReference>
<dbReference type="EMBL" id="JAEHFX010000011">
    <property type="protein sequence ID" value="MBK0404741.1"/>
    <property type="molecule type" value="Genomic_DNA"/>
</dbReference>
<evidence type="ECO:0000256" key="1">
    <source>
        <dbReference type="ARBA" id="ARBA00008324"/>
    </source>
</evidence>
<dbReference type="InterPro" id="IPR029069">
    <property type="entry name" value="HotDog_dom_sf"/>
</dbReference>
<reference evidence="4 5" key="1">
    <citation type="submission" date="2020-12" db="EMBL/GenBank/DDBJ databases">
        <title>Bacterial novel species Adhaeribacter sp. BT258 isolated from soil.</title>
        <authorList>
            <person name="Jung H.-Y."/>
        </authorList>
    </citation>
    <scope>NUCLEOTIDE SEQUENCE [LARGE SCALE GENOMIC DNA]</scope>
    <source>
        <strain evidence="4 5">BT258</strain>
    </source>
</reference>
<proteinExistence type="inferred from homology"/>
<evidence type="ECO:0000259" key="3">
    <source>
        <dbReference type="Pfam" id="PF03061"/>
    </source>
</evidence>
<sequence length="139" mass="15212">MEKAANTLEKINAWRKNTMVEHLGIELTEVGEGYLCGKMPVDHRTHQPMGLLHGGASVALAETLGSIGAQLQVDQSKYACVGLEINANHIKGVRSGFVYGKATAQHLGRTTQVWEIRITNEAEELVCLSRITMAVIEKK</sequence>
<dbReference type="NCBIfam" id="TIGR00369">
    <property type="entry name" value="unchar_dom_1"/>
    <property type="match status" value="1"/>
</dbReference>
<accession>A0ABS1C5S8</accession>
<keyword evidence="2" id="KW-0378">Hydrolase</keyword>
<dbReference type="Gene3D" id="3.10.129.10">
    <property type="entry name" value="Hotdog Thioesterase"/>
    <property type="match status" value="1"/>
</dbReference>
<dbReference type="InterPro" id="IPR006683">
    <property type="entry name" value="Thioestr_dom"/>
</dbReference>
<name>A0ABS1C5S8_9BACT</name>
<dbReference type="InterPro" id="IPR003736">
    <property type="entry name" value="PAAI_dom"/>
</dbReference>
<dbReference type="CDD" id="cd03443">
    <property type="entry name" value="PaaI_thioesterase"/>
    <property type="match status" value="1"/>
</dbReference>
<comment type="similarity">
    <text evidence="1">Belongs to the thioesterase PaaI family.</text>
</comment>